<name>A0A443RXN8_9ACAR</name>
<comment type="caution">
    <text evidence="1">The sequence shown here is derived from an EMBL/GenBank/DDBJ whole genome shotgun (WGS) entry which is preliminary data.</text>
</comment>
<dbReference type="EMBL" id="NCKV01021340">
    <property type="protein sequence ID" value="RWS19945.1"/>
    <property type="molecule type" value="Genomic_DNA"/>
</dbReference>
<dbReference type="VEuPathDB" id="VectorBase:LDEU012095"/>
<dbReference type="Gene3D" id="3.30.70.270">
    <property type="match status" value="1"/>
</dbReference>
<organism evidence="1 2">
    <name type="scientific">Leptotrombidium deliense</name>
    <dbReference type="NCBI Taxonomy" id="299467"/>
    <lineage>
        <taxon>Eukaryota</taxon>
        <taxon>Metazoa</taxon>
        <taxon>Ecdysozoa</taxon>
        <taxon>Arthropoda</taxon>
        <taxon>Chelicerata</taxon>
        <taxon>Arachnida</taxon>
        <taxon>Acari</taxon>
        <taxon>Acariformes</taxon>
        <taxon>Trombidiformes</taxon>
        <taxon>Prostigmata</taxon>
        <taxon>Anystina</taxon>
        <taxon>Parasitengona</taxon>
        <taxon>Trombiculoidea</taxon>
        <taxon>Trombiculidae</taxon>
        <taxon>Leptotrombidium</taxon>
    </lineage>
</organism>
<dbReference type="SUPFAM" id="SSF56672">
    <property type="entry name" value="DNA/RNA polymerases"/>
    <property type="match status" value="1"/>
</dbReference>
<dbReference type="AlphaFoldDB" id="A0A443RXN8"/>
<evidence type="ECO:0000313" key="1">
    <source>
        <dbReference type="EMBL" id="RWS19945.1"/>
    </source>
</evidence>
<dbReference type="GO" id="GO:0071897">
    <property type="term" value="P:DNA biosynthetic process"/>
    <property type="evidence" value="ECO:0007669"/>
    <property type="project" value="UniProtKB-ARBA"/>
</dbReference>
<feature type="non-terminal residue" evidence="1">
    <location>
        <position position="1"/>
    </location>
</feature>
<protein>
    <recommendedName>
        <fullName evidence="3">Reverse transcriptase domain-containing protein</fullName>
    </recommendedName>
</protein>
<dbReference type="Proteomes" id="UP000288716">
    <property type="component" value="Unassembled WGS sequence"/>
</dbReference>
<keyword evidence="2" id="KW-1185">Reference proteome</keyword>
<dbReference type="InterPro" id="IPR043502">
    <property type="entry name" value="DNA/RNA_pol_sf"/>
</dbReference>
<accession>A0A443RXN8</accession>
<dbReference type="InterPro" id="IPR043128">
    <property type="entry name" value="Rev_trsase/Diguanyl_cyclase"/>
</dbReference>
<evidence type="ECO:0000313" key="2">
    <source>
        <dbReference type="Proteomes" id="UP000288716"/>
    </source>
</evidence>
<proteinExistence type="predicted"/>
<dbReference type="Gene3D" id="3.10.10.10">
    <property type="entry name" value="HIV Type 1 Reverse Transcriptase, subunit A, domain 1"/>
    <property type="match status" value="1"/>
</dbReference>
<sequence>PVWLLRKPNGDWRFTLNFRNINKLSPQMPGQLAEVEAIVNELQNFNPPVFATTDLLDMFFAIPLHENCREILI</sequence>
<reference evidence="1 2" key="1">
    <citation type="journal article" date="2018" name="Gigascience">
        <title>Genomes of trombidid mites reveal novel predicted allergens and laterally-transferred genes associated with secondary metabolism.</title>
        <authorList>
            <person name="Dong X."/>
            <person name="Chaisiri K."/>
            <person name="Xia D."/>
            <person name="Armstrong S.D."/>
            <person name="Fang Y."/>
            <person name="Donnelly M.J."/>
            <person name="Kadowaki T."/>
            <person name="McGarry J.W."/>
            <person name="Darby A.C."/>
            <person name="Makepeace B.L."/>
        </authorList>
    </citation>
    <scope>NUCLEOTIDE SEQUENCE [LARGE SCALE GENOMIC DNA]</scope>
    <source>
        <strain evidence="1">UoL-UT</strain>
    </source>
</reference>
<evidence type="ECO:0008006" key="3">
    <source>
        <dbReference type="Google" id="ProtNLM"/>
    </source>
</evidence>
<gene>
    <name evidence="1" type="ORF">B4U80_12185</name>
</gene>
<dbReference type="OrthoDB" id="2897838at2759"/>